<evidence type="ECO:0000256" key="4">
    <source>
        <dbReference type="PROSITE-ProRule" id="PRU00134"/>
    </source>
</evidence>
<evidence type="ECO:0000256" key="3">
    <source>
        <dbReference type="ARBA" id="ARBA00022833"/>
    </source>
</evidence>
<dbReference type="InterPro" id="IPR002893">
    <property type="entry name" value="Znf_MYND"/>
</dbReference>
<gene>
    <name evidence="6" type="ORF">SLS62_005499</name>
</gene>
<evidence type="ECO:0000259" key="5">
    <source>
        <dbReference type="PROSITE" id="PS50865"/>
    </source>
</evidence>
<dbReference type="SUPFAM" id="SSF144232">
    <property type="entry name" value="HIT/MYND zinc finger-like"/>
    <property type="match status" value="1"/>
</dbReference>
<evidence type="ECO:0000313" key="7">
    <source>
        <dbReference type="Proteomes" id="UP001320420"/>
    </source>
</evidence>
<accession>A0AAN9UR92</accession>
<keyword evidence="7" id="KW-1185">Reference proteome</keyword>
<dbReference type="Gene3D" id="6.10.140.2220">
    <property type="match status" value="1"/>
</dbReference>
<dbReference type="Gene3D" id="2.170.270.10">
    <property type="entry name" value="SET domain"/>
    <property type="match status" value="1"/>
</dbReference>
<dbReference type="Pfam" id="PF01753">
    <property type="entry name" value="zf-MYND"/>
    <property type="match status" value="1"/>
</dbReference>
<dbReference type="EMBL" id="JAKJXP020000037">
    <property type="protein sequence ID" value="KAK7752531.1"/>
    <property type="molecule type" value="Genomic_DNA"/>
</dbReference>
<keyword evidence="3" id="KW-0862">Zinc</keyword>
<dbReference type="Proteomes" id="UP001320420">
    <property type="component" value="Unassembled WGS sequence"/>
</dbReference>
<dbReference type="AlphaFoldDB" id="A0AAN9UR92"/>
<proteinExistence type="predicted"/>
<name>A0AAN9UR92_9PEZI</name>
<dbReference type="PROSITE" id="PS50865">
    <property type="entry name" value="ZF_MYND_2"/>
    <property type="match status" value="1"/>
</dbReference>
<evidence type="ECO:0000256" key="1">
    <source>
        <dbReference type="ARBA" id="ARBA00022723"/>
    </source>
</evidence>
<keyword evidence="1" id="KW-0479">Metal-binding</keyword>
<evidence type="ECO:0000313" key="6">
    <source>
        <dbReference type="EMBL" id="KAK7752531.1"/>
    </source>
</evidence>
<dbReference type="InterPro" id="IPR046341">
    <property type="entry name" value="SET_dom_sf"/>
</dbReference>
<dbReference type="GO" id="GO:0008270">
    <property type="term" value="F:zinc ion binding"/>
    <property type="evidence" value="ECO:0007669"/>
    <property type="project" value="UniProtKB-KW"/>
</dbReference>
<organism evidence="6 7">
    <name type="scientific">Diatrype stigma</name>
    <dbReference type="NCBI Taxonomy" id="117547"/>
    <lineage>
        <taxon>Eukaryota</taxon>
        <taxon>Fungi</taxon>
        <taxon>Dikarya</taxon>
        <taxon>Ascomycota</taxon>
        <taxon>Pezizomycotina</taxon>
        <taxon>Sordariomycetes</taxon>
        <taxon>Xylariomycetidae</taxon>
        <taxon>Xylariales</taxon>
        <taxon>Diatrypaceae</taxon>
        <taxon>Diatrype</taxon>
    </lineage>
</organism>
<reference evidence="6 7" key="1">
    <citation type="submission" date="2024-02" db="EMBL/GenBank/DDBJ databases">
        <title>De novo assembly and annotation of 12 fungi associated with fruit tree decline syndrome in Ontario, Canada.</title>
        <authorList>
            <person name="Sulman M."/>
            <person name="Ellouze W."/>
            <person name="Ilyukhin E."/>
        </authorList>
    </citation>
    <scope>NUCLEOTIDE SEQUENCE [LARGE SCALE GENOMIC DNA]</scope>
    <source>
        <strain evidence="6 7">M11/M66-122</strain>
    </source>
</reference>
<evidence type="ECO:0000256" key="2">
    <source>
        <dbReference type="ARBA" id="ARBA00022771"/>
    </source>
</evidence>
<keyword evidence="2 4" id="KW-0863">Zinc-finger</keyword>
<sequence length="224" mass="25866">MYGTRSEPQSFEDRNFFPAFRDCPGEHVWDDRYLRDTDPDDPNSPGINRKHWCLLGEIIQADTFIRPRIVAKDHTGAQYIVAFYPDNEADMPRLLKHFKVGNTIAVFYPLVHHFLDGTTGVRVEDSDEVLIFPLKMSEVIAMNKEVIKYTPAEGATRKCHNCSQVKEGLEKCGGCTLFFYCNKECQTNAWKEGHKRFCKVLKDDNVRYMHFLNYGVHSGDITFT</sequence>
<feature type="domain" description="MYND-type" evidence="5">
    <location>
        <begin position="159"/>
        <end position="198"/>
    </location>
</feature>
<comment type="caution">
    <text evidence="6">The sequence shown here is derived from an EMBL/GenBank/DDBJ whole genome shotgun (WGS) entry which is preliminary data.</text>
</comment>
<dbReference type="PROSITE" id="PS01360">
    <property type="entry name" value="ZF_MYND_1"/>
    <property type="match status" value="1"/>
</dbReference>
<protein>
    <recommendedName>
        <fullName evidence="5">MYND-type domain-containing protein</fullName>
    </recommendedName>
</protein>